<dbReference type="InterPro" id="IPR051243">
    <property type="entry name" value="PcG_WD-repeat"/>
</dbReference>
<protein>
    <submittedName>
        <fullName evidence="5">Uncharacterized protein</fullName>
    </submittedName>
</protein>
<dbReference type="SUPFAM" id="SSF50978">
    <property type="entry name" value="WD40 repeat-like"/>
    <property type="match status" value="1"/>
</dbReference>
<keyword evidence="2" id="KW-0677">Repeat</keyword>
<evidence type="ECO:0000256" key="4">
    <source>
        <dbReference type="ARBA" id="ARBA00023163"/>
    </source>
</evidence>
<keyword evidence="4" id="KW-0804">Transcription</keyword>
<sequence>MTDIDAIRVIVEGALKPGRTKFIHFPIFSTSRIHTNYIDCVKWWGDLILSKSVEEQITLWGKNELAAPAAKEAVMVVQEYTYKNASLWFLRFALDMSGRLLAVGNEEGKVFLFDLLSTSDKAYAVINSQCRSVIRMVAFNADASVLVWCCSDSTVWKCEMGGVQRELNAMQISQPDES</sequence>
<organism evidence="5">
    <name type="scientific">Palpitomonas bilix</name>
    <dbReference type="NCBI Taxonomy" id="652834"/>
    <lineage>
        <taxon>Eukaryota</taxon>
        <taxon>Eukaryota incertae sedis</taxon>
    </lineage>
</organism>
<evidence type="ECO:0000313" key="5">
    <source>
        <dbReference type="EMBL" id="CAE0242713.1"/>
    </source>
</evidence>
<dbReference type="Gene3D" id="2.130.10.10">
    <property type="entry name" value="YVTN repeat-like/Quinoprotein amine dehydrogenase"/>
    <property type="match status" value="1"/>
</dbReference>
<dbReference type="AlphaFoldDB" id="A0A7S3G3X9"/>
<dbReference type="EMBL" id="HBIB01007856">
    <property type="protein sequence ID" value="CAE0242713.1"/>
    <property type="molecule type" value="Transcribed_RNA"/>
</dbReference>
<proteinExistence type="predicted"/>
<gene>
    <name evidence="5" type="ORF">PBIL07802_LOCUS4878</name>
</gene>
<evidence type="ECO:0000256" key="1">
    <source>
        <dbReference type="ARBA" id="ARBA00022574"/>
    </source>
</evidence>
<dbReference type="PANTHER" id="PTHR10253">
    <property type="entry name" value="POLYCOMB PROTEIN"/>
    <property type="match status" value="1"/>
</dbReference>
<dbReference type="InterPro" id="IPR015943">
    <property type="entry name" value="WD40/YVTN_repeat-like_dom_sf"/>
</dbReference>
<accession>A0A7S3G3X9</accession>
<evidence type="ECO:0000256" key="3">
    <source>
        <dbReference type="ARBA" id="ARBA00023015"/>
    </source>
</evidence>
<reference evidence="5" key="1">
    <citation type="submission" date="2021-01" db="EMBL/GenBank/DDBJ databases">
        <authorList>
            <person name="Corre E."/>
            <person name="Pelletier E."/>
            <person name="Niang G."/>
            <person name="Scheremetjew M."/>
            <person name="Finn R."/>
            <person name="Kale V."/>
            <person name="Holt S."/>
            <person name="Cochrane G."/>
            <person name="Meng A."/>
            <person name="Brown T."/>
            <person name="Cohen L."/>
        </authorList>
    </citation>
    <scope>NUCLEOTIDE SEQUENCE</scope>
    <source>
        <strain evidence="5">NIES-2562</strain>
    </source>
</reference>
<evidence type="ECO:0000256" key="2">
    <source>
        <dbReference type="ARBA" id="ARBA00022737"/>
    </source>
</evidence>
<keyword evidence="1" id="KW-0853">WD repeat</keyword>
<name>A0A7S3G3X9_9EUKA</name>
<dbReference type="InterPro" id="IPR036322">
    <property type="entry name" value="WD40_repeat_dom_sf"/>
</dbReference>
<keyword evidence="3" id="KW-0805">Transcription regulation</keyword>